<dbReference type="SUPFAM" id="SSF47240">
    <property type="entry name" value="Ferritin-like"/>
    <property type="match status" value="1"/>
</dbReference>
<proteinExistence type="predicted"/>
<dbReference type="OrthoDB" id="304275at2157"/>
<dbReference type="InterPro" id="IPR012347">
    <property type="entry name" value="Ferritin-like"/>
</dbReference>
<evidence type="ECO:0000313" key="2">
    <source>
        <dbReference type="Proteomes" id="UP000509626"/>
    </source>
</evidence>
<dbReference type="Proteomes" id="UP000509626">
    <property type="component" value="Chromosome"/>
</dbReference>
<dbReference type="KEGG" id="halu:HUG12_20160"/>
<dbReference type="AlphaFoldDB" id="A0A7D5LDC2"/>
<dbReference type="EMBL" id="CP058579">
    <property type="protein sequence ID" value="QLG63908.1"/>
    <property type="molecule type" value="Genomic_DNA"/>
</dbReference>
<dbReference type="InterPro" id="IPR052703">
    <property type="entry name" value="Aromatic_CoA_ox/epox"/>
</dbReference>
<dbReference type="Pfam" id="PF05138">
    <property type="entry name" value="PaaA_PaaC"/>
    <property type="match status" value="1"/>
</dbReference>
<keyword evidence="2" id="KW-1185">Reference proteome</keyword>
<dbReference type="InterPro" id="IPR007814">
    <property type="entry name" value="PaaA_PaaC"/>
</dbReference>
<protein>
    <submittedName>
        <fullName evidence="1">Phenylacetate-CoA oxygenase subunit PaaI</fullName>
    </submittedName>
</protein>
<reference evidence="1 2" key="1">
    <citation type="submission" date="2020-06" db="EMBL/GenBank/DDBJ databases">
        <title>NJ-3-1, isolated from saline soil.</title>
        <authorList>
            <person name="Cui H.L."/>
            <person name="Shi X."/>
        </authorList>
    </citation>
    <scope>NUCLEOTIDE SEQUENCE [LARGE SCALE GENOMIC DNA]</scope>
    <source>
        <strain evidence="1 2">NJ-3-1</strain>
    </source>
</reference>
<organism evidence="1 2">
    <name type="scientific">Halorarum salinum</name>
    <dbReference type="NCBI Taxonomy" id="2743089"/>
    <lineage>
        <taxon>Archaea</taxon>
        <taxon>Methanobacteriati</taxon>
        <taxon>Methanobacteriota</taxon>
        <taxon>Stenosarchaea group</taxon>
        <taxon>Halobacteria</taxon>
        <taxon>Halobacteriales</taxon>
        <taxon>Haloferacaceae</taxon>
        <taxon>Halorarum</taxon>
    </lineage>
</organism>
<name>A0A7D5LDC2_9EURY</name>
<dbReference type="GeneID" id="56039825"/>
<dbReference type="GO" id="GO:0005829">
    <property type="term" value="C:cytosol"/>
    <property type="evidence" value="ECO:0007669"/>
    <property type="project" value="TreeGrafter"/>
</dbReference>
<dbReference type="PANTHER" id="PTHR30458">
    <property type="entry name" value="PHENYLACETIC ACID DEGRADATION PROTEIN PAA"/>
    <property type="match status" value="1"/>
</dbReference>
<dbReference type="InterPro" id="IPR009078">
    <property type="entry name" value="Ferritin-like_SF"/>
</dbReference>
<sequence>MTDGWPAEAVDYVQAIADTKLMLSHWYAEQAFLGPNISDSIALFSLTQDEYGQVRQFFLQLEGQGRDGDWLREDREGDEFCNAATTDRPAPDWTRFEVRFGLTDRAALLLLDAIVHDDFAGLTDKMSEEEYSHFDFHDGWLEHLASSEPEEFQAALEETLPDVLAFVGPSEYDDGTDPLLEAGFTDRSVAELREAFLDHCEGLTSGTDVTVPEPDGLAAADWDGRRRRIVEGGIEANVLESIRGTRNKEFAAE</sequence>
<gene>
    <name evidence="1" type="ORF">HUG12_20160</name>
</gene>
<dbReference type="GO" id="GO:0010124">
    <property type="term" value="P:phenylacetate catabolic process"/>
    <property type="evidence" value="ECO:0007669"/>
    <property type="project" value="InterPro"/>
</dbReference>
<dbReference type="RefSeq" id="WP_179270492.1">
    <property type="nucleotide sequence ID" value="NZ_CP058579.1"/>
</dbReference>
<accession>A0A7D5LDC2</accession>
<dbReference type="Gene3D" id="1.20.1260.10">
    <property type="match status" value="1"/>
</dbReference>
<dbReference type="PANTHER" id="PTHR30458:SF0">
    <property type="entry name" value="1,2-PHENYLACETYL-COA EPOXIDASE, SUBUNIT C"/>
    <property type="match status" value="1"/>
</dbReference>
<evidence type="ECO:0000313" key="1">
    <source>
        <dbReference type="EMBL" id="QLG63908.1"/>
    </source>
</evidence>